<dbReference type="RefSeq" id="WP_221047762.1">
    <property type="nucleotide sequence ID" value="NZ_AP019782.1"/>
</dbReference>
<evidence type="ECO:0000313" key="3">
    <source>
        <dbReference type="Proteomes" id="UP000824988"/>
    </source>
</evidence>
<evidence type="ECO:0000256" key="1">
    <source>
        <dbReference type="SAM" id="MobiDB-lite"/>
    </source>
</evidence>
<protein>
    <submittedName>
        <fullName evidence="2">Uncharacterized protein</fullName>
    </submittedName>
</protein>
<accession>A0A8D5AIR4</accession>
<name>A0A8D5AIR4_9GAMM</name>
<feature type="compositionally biased region" description="Basic residues" evidence="1">
    <location>
        <begin position="1"/>
        <end position="12"/>
    </location>
</feature>
<gene>
    <name evidence="2" type="ORF">MoryE10_33990</name>
</gene>
<feature type="region of interest" description="Disordered" evidence="1">
    <location>
        <begin position="1"/>
        <end position="27"/>
    </location>
</feature>
<keyword evidence="3" id="KW-1185">Reference proteome</keyword>
<evidence type="ECO:0000313" key="2">
    <source>
        <dbReference type="EMBL" id="BBL72793.1"/>
    </source>
</evidence>
<dbReference type="KEGG" id="moz:MoryE10_33990"/>
<dbReference type="AlphaFoldDB" id="A0A8D5AIR4"/>
<proteinExistence type="predicted"/>
<dbReference type="Proteomes" id="UP000824988">
    <property type="component" value="Chromosome"/>
</dbReference>
<reference evidence="2" key="1">
    <citation type="submission" date="2019-06" db="EMBL/GenBank/DDBJ databases">
        <title>Complete genome sequence of Methylogaea oryzae strain JCM16910.</title>
        <authorList>
            <person name="Asakawa S."/>
        </authorList>
    </citation>
    <scope>NUCLEOTIDE SEQUENCE</scope>
    <source>
        <strain evidence="2">E10</strain>
    </source>
</reference>
<dbReference type="EMBL" id="AP019782">
    <property type="protein sequence ID" value="BBL72793.1"/>
    <property type="molecule type" value="Genomic_DNA"/>
</dbReference>
<sequence>MATRKRPTKKQASRPVTGPQSKPHARRSQCAYCNKWFTGAATHTACPECEADFVLLLGYSPNEQAQAPA</sequence>
<organism evidence="2 3">
    <name type="scientific">Methylogaea oryzae</name>
    <dbReference type="NCBI Taxonomy" id="1295382"/>
    <lineage>
        <taxon>Bacteria</taxon>
        <taxon>Pseudomonadati</taxon>
        <taxon>Pseudomonadota</taxon>
        <taxon>Gammaproteobacteria</taxon>
        <taxon>Methylococcales</taxon>
        <taxon>Methylococcaceae</taxon>
        <taxon>Methylogaea</taxon>
    </lineage>
</organism>